<protein>
    <recommendedName>
        <fullName evidence="1">DUF4817 domain-containing protein</fullName>
    </recommendedName>
</protein>
<feature type="domain" description="DUF4817" evidence="1">
    <location>
        <begin position="4"/>
        <end position="56"/>
    </location>
</feature>
<dbReference type="Proteomes" id="UP001153636">
    <property type="component" value="Chromosome 1"/>
</dbReference>
<sequence>MDLQTRIDLVQCYYECGRNYTTGLRRFRAIMGLRAEPCQMKAYRYLIQKFERAGSVIDLPRSGRPGISDAQVVEVLHKNQDIARGKFTSNQQCKCDIQASANAVNHGSENVTQISKNVSI</sequence>
<name>A0A9P0CJ12_9CUCU</name>
<dbReference type="AlphaFoldDB" id="A0A9P0CJ12"/>
<evidence type="ECO:0000259" key="1">
    <source>
        <dbReference type="Pfam" id="PF16087"/>
    </source>
</evidence>
<evidence type="ECO:0000313" key="2">
    <source>
        <dbReference type="EMBL" id="CAH1098981.1"/>
    </source>
</evidence>
<accession>A0A9P0CJ12</accession>
<proteinExistence type="predicted"/>
<organism evidence="2 3">
    <name type="scientific">Psylliodes chrysocephalus</name>
    <dbReference type="NCBI Taxonomy" id="3402493"/>
    <lineage>
        <taxon>Eukaryota</taxon>
        <taxon>Metazoa</taxon>
        <taxon>Ecdysozoa</taxon>
        <taxon>Arthropoda</taxon>
        <taxon>Hexapoda</taxon>
        <taxon>Insecta</taxon>
        <taxon>Pterygota</taxon>
        <taxon>Neoptera</taxon>
        <taxon>Endopterygota</taxon>
        <taxon>Coleoptera</taxon>
        <taxon>Polyphaga</taxon>
        <taxon>Cucujiformia</taxon>
        <taxon>Chrysomeloidea</taxon>
        <taxon>Chrysomelidae</taxon>
        <taxon>Galerucinae</taxon>
        <taxon>Alticini</taxon>
        <taxon>Psylliodes</taxon>
    </lineage>
</organism>
<keyword evidence="3" id="KW-1185">Reference proteome</keyword>
<evidence type="ECO:0000313" key="3">
    <source>
        <dbReference type="Proteomes" id="UP001153636"/>
    </source>
</evidence>
<dbReference type="InterPro" id="IPR032135">
    <property type="entry name" value="DUF4817"/>
</dbReference>
<dbReference type="Pfam" id="PF16087">
    <property type="entry name" value="DUF4817"/>
    <property type="match status" value="1"/>
</dbReference>
<reference evidence="2" key="1">
    <citation type="submission" date="2022-01" db="EMBL/GenBank/DDBJ databases">
        <authorList>
            <person name="King R."/>
        </authorList>
    </citation>
    <scope>NUCLEOTIDE SEQUENCE</scope>
</reference>
<dbReference type="OrthoDB" id="9979538at2759"/>
<gene>
    <name evidence="2" type="ORF">PSYICH_LOCUS1314</name>
</gene>
<dbReference type="EMBL" id="OV651813">
    <property type="protein sequence ID" value="CAH1098981.1"/>
    <property type="molecule type" value="Genomic_DNA"/>
</dbReference>